<dbReference type="EMBL" id="LSRL02000029">
    <property type="protein sequence ID" value="TDG48831.1"/>
    <property type="molecule type" value="Genomic_DNA"/>
</dbReference>
<dbReference type="Pfam" id="PF07914">
    <property type="entry name" value="DUF1679"/>
    <property type="match status" value="1"/>
</dbReference>
<dbReference type="OMA" id="LHANPRY"/>
<accession>A0A484BM65</accession>
<dbReference type="PANTHER" id="PTHR11012">
    <property type="entry name" value="PROTEIN KINASE-LIKE DOMAIN-CONTAINING"/>
    <property type="match status" value="1"/>
</dbReference>
<dbReference type="InterPro" id="IPR011009">
    <property type="entry name" value="Kinase-like_dom_sf"/>
</dbReference>
<keyword evidence="3" id="KW-1185">Reference proteome</keyword>
<evidence type="ECO:0000259" key="1">
    <source>
        <dbReference type="SMART" id="SM00587"/>
    </source>
</evidence>
<dbReference type="Gene3D" id="3.90.1200.10">
    <property type="match status" value="1"/>
</dbReference>
<dbReference type="InterPro" id="IPR004119">
    <property type="entry name" value="EcKL"/>
</dbReference>
<gene>
    <name evidence="2" type="ORF">AWZ03_004734</name>
</gene>
<protein>
    <recommendedName>
        <fullName evidence="1">CHK kinase-like domain-containing protein</fullName>
    </recommendedName>
</protein>
<dbReference type="InterPro" id="IPR012877">
    <property type="entry name" value="Dhs-27"/>
</dbReference>
<dbReference type="SMART" id="SM00587">
    <property type="entry name" value="CHK"/>
    <property type="match status" value="1"/>
</dbReference>
<comment type="caution">
    <text evidence="2">The sequence shown here is derived from an EMBL/GenBank/DDBJ whole genome shotgun (WGS) entry which is preliminary data.</text>
</comment>
<dbReference type="Proteomes" id="UP000295192">
    <property type="component" value="Unassembled WGS sequence"/>
</dbReference>
<reference evidence="2 3" key="1">
    <citation type="journal article" date="2019" name="J. Hered.">
        <title>An Improved Genome Assembly for Drosophila navojoa, the Basal Species in the mojavensis Cluster.</title>
        <authorList>
            <person name="Vanderlinde T."/>
            <person name="Dupim E.G."/>
            <person name="Nazario-Yepiz N.O."/>
            <person name="Carvalho A.B."/>
        </authorList>
    </citation>
    <scope>NUCLEOTIDE SEQUENCE [LARGE SCALE GENOMIC DNA]</scope>
    <source>
        <strain evidence="2">Navoj_Jal97</strain>
        <tissue evidence="2">Whole organism</tissue>
    </source>
</reference>
<dbReference type="OrthoDB" id="191037at2759"/>
<dbReference type="SUPFAM" id="SSF56112">
    <property type="entry name" value="Protein kinase-like (PK-like)"/>
    <property type="match status" value="1"/>
</dbReference>
<evidence type="ECO:0000313" key="2">
    <source>
        <dbReference type="EMBL" id="TDG48831.1"/>
    </source>
</evidence>
<dbReference type="InterPro" id="IPR015897">
    <property type="entry name" value="CHK_kinase-like"/>
</dbReference>
<dbReference type="PANTHER" id="PTHR11012:SF6">
    <property type="entry name" value="CHK DOMAIN OV1-RELATED"/>
    <property type="match status" value="1"/>
</dbReference>
<feature type="domain" description="CHK kinase-like" evidence="1">
    <location>
        <begin position="138"/>
        <end position="303"/>
    </location>
</feature>
<proteinExistence type="predicted"/>
<organism evidence="2 3">
    <name type="scientific">Drosophila navojoa</name>
    <name type="common">Fruit fly</name>
    <dbReference type="NCBI Taxonomy" id="7232"/>
    <lineage>
        <taxon>Eukaryota</taxon>
        <taxon>Metazoa</taxon>
        <taxon>Ecdysozoa</taxon>
        <taxon>Arthropoda</taxon>
        <taxon>Hexapoda</taxon>
        <taxon>Insecta</taxon>
        <taxon>Pterygota</taxon>
        <taxon>Neoptera</taxon>
        <taxon>Endopterygota</taxon>
        <taxon>Diptera</taxon>
        <taxon>Brachycera</taxon>
        <taxon>Muscomorpha</taxon>
        <taxon>Ephydroidea</taxon>
        <taxon>Drosophilidae</taxon>
        <taxon>Drosophila</taxon>
    </lineage>
</organism>
<dbReference type="AlphaFoldDB" id="A0A484BM65"/>
<sequence>MSTAPKPEPTANNVPDWVQAELFEDVLKETVQGFSKIKSFKAISGSAAGENYTTIMFRLHITVELEDGKEKLASYMLKVPHQMEIFQKFMEINNIFINELDMYKTIVPELEQIYRDAGIEVKFGAKAYELKGVKSDYVLLEDLAPKGFRNTNRIEGLDQVHVKCALRRLAMWHAASMVRVATKGDYPDYIVRSYYKKELLPILTDVNTNLAQNFLKAMAEVDPNFLNVLNHGDFWSNNMMFSYDSLGKIKDLMLVDFQVPKWGSVAQDLVYFLISSAKFEDKLTKFDSNIKFYYDNLLENLSILKYPKSMPLLRELHITIYKYGFWGYLTATGAMSTVLVDSTDTASFENFLSDSTEGADFKNLLYTNPRYLKHIQAVLPWLLNRGALQGF</sequence>
<name>A0A484BM65_DRONA</name>
<evidence type="ECO:0000313" key="3">
    <source>
        <dbReference type="Proteomes" id="UP000295192"/>
    </source>
</evidence>
<dbReference type="Pfam" id="PF02958">
    <property type="entry name" value="EcKL"/>
    <property type="match status" value="1"/>
</dbReference>